<dbReference type="InterPro" id="IPR000629">
    <property type="entry name" value="RNA-helicase_DEAD-box_CS"/>
</dbReference>
<keyword evidence="2 7" id="KW-0547">Nucleotide-binding</keyword>
<feature type="domain" description="Helicase ATP-binding" evidence="9">
    <location>
        <begin position="36"/>
        <end position="207"/>
    </location>
</feature>
<dbReference type="GO" id="GO:0003724">
    <property type="term" value="F:RNA helicase activity"/>
    <property type="evidence" value="ECO:0007669"/>
    <property type="project" value="UniProtKB-EC"/>
</dbReference>
<evidence type="ECO:0000313" key="12">
    <source>
        <dbReference type="EMBL" id="MBK1877744.1"/>
    </source>
</evidence>
<dbReference type="InterPro" id="IPR011545">
    <property type="entry name" value="DEAD/DEAH_box_helicase_dom"/>
</dbReference>
<proteinExistence type="inferred from homology"/>
<evidence type="ECO:0000259" key="8">
    <source>
        <dbReference type="PROSITE" id="PS50206"/>
    </source>
</evidence>
<dbReference type="SMART" id="SM00490">
    <property type="entry name" value="HELICc"/>
    <property type="match status" value="1"/>
</dbReference>
<evidence type="ECO:0000259" key="11">
    <source>
        <dbReference type="PROSITE" id="PS51195"/>
    </source>
</evidence>
<dbReference type="PROSITE" id="PS50206">
    <property type="entry name" value="RHODANESE_3"/>
    <property type="match status" value="1"/>
</dbReference>
<feature type="domain" description="Helicase C-terminal" evidence="10">
    <location>
        <begin position="232"/>
        <end position="374"/>
    </location>
</feature>
<dbReference type="Pfam" id="PF00271">
    <property type="entry name" value="Helicase_C"/>
    <property type="match status" value="1"/>
</dbReference>
<evidence type="ECO:0000259" key="9">
    <source>
        <dbReference type="PROSITE" id="PS51192"/>
    </source>
</evidence>
<organism evidence="12 13">
    <name type="scientific">Pelagicoccus mobilis</name>
    <dbReference type="NCBI Taxonomy" id="415221"/>
    <lineage>
        <taxon>Bacteria</taxon>
        <taxon>Pseudomonadati</taxon>
        <taxon>Verrucomicrobiota</taxon>
        <taxon>Opitutia</taxon>
        <taxon>Puniceicoccales</taxon>
        <taxon>Pelagicoccaceae</taxon>
        <taxon>Pelagicoccus</taxon>
    </lineage>
</organism>
<evidence type="ECO:0000256" key="2">
    <source>
        <dbReference type="ARBA" id="ARBA00022741"/>
    </source>
</evidence>
<evidence type="ECO:0000256" key="3">
    <source>
        <dbReference type="ARBA" id="ARBA00022801"/>
    </source>
</evidence>
<keyword evidence="13" id="KW-1185">Reference proteome</keyword>
<keyword evidence="4 7" id="KW-0347">Helicase</keyword>
<evidence type="ECO:0000256" key="4">
    <source>
        <dbReference type="ARBA" id="ARBA00022806"/>
    </source>
</evidence>
<dbReference type="CDD" id="cd00268">
    <property type="entry name" value="DEADc"/>
    <property type="match status" value="1"/>
</dbReference>
<comment type="caution">
    <text evidence="12">The sequence shown here is derived from an EMBL/GenBank/DDBJ whole genome shotgun (WGS) entry which is preliminary data.</text>
</comment>
<evidence type="ECO:0000256" key="7">
    <source>
        <dbReference type="RuleBase" id="RU000492"/>
    </source>
</evidence>
<dbReference type="PROSITE" id="PS51192">
    <property type="entry name" value="HELICASE_ATP_BIND_1"/>
    <property type="match status" value="1"/>
</dbReference>
<evidence type="ECO:0000256" key="6">
    <source>
        <dbReference type="PROSITE-ProRule" id="PRU00552"/>
    </source>
</evidence>
<comment type="similarity">
    <text evidence="7">Belongs to the DEAD box helicase family.</text>
</comment>
<dbReference type="EMBL" id="JAENIL010000021">
    <property type="protein sequence ID" value="MBK1877744.1"/>
    <property type="molecule type" value="Genomic_DNA"/>
</dbReference>
<evidence type="ECO:0000313" key="13">
    <source>
        <dbReference type="Proteomes" id="UP000617628"/>
    </source>
</evidence>
<protein>
    <recommendedName>
        <fullName evidence="1">RNA helicase</fullName>
        <ecNumber evidence="1">3.6.4.13</ecNumber>
    </recommendedName>
</protein>
<accession>A0A934VRR1</accession>
<dbReference type="PANTHER" id="PTHR47963">
    <property type="entry name" value="DEAD-BOX ATP-DEPENDENT RNA HELICASE 47, MITOCHONDRIAL"/>
    <property type="match status" value="1"/>
</dbReference>
<feature type="domain" description="Rhodanese" evidence="8">
    <location>
        <begin position="233"/>
        <end position="288"/>
    </location>
</feature>
<dbReference type="InterPro" id="IPR050547">
    <property type="entry name" value="DEAD_box_RNA_helicases"/>
</dbReference>
<dbReference type="InterPro" id="IPR014001">
    <property type="entry name" value="Helicase_ATP-bd"/>
</dbReference>
<evidence type="ECO:0000259" key="10">
    <source>
        <dbReference type="PROSITE" id="PS51194"/>
    </source>
</evidence>
<dbReference type="InterPro" id="IPR027417">
    <property type="entry name" value="P-loop_NTPase"/>
</dbReference>
<evidence type="ECO:0000256" key="1">
    <source>
        <dbReference type="ARBA" id="ARBA00012552"/>
    </source>
</evidence>
<dbReference type="InterPro" id="IPR001650">
    <property type="entry name" value="Helicase_C-like"/>
</dbReference>
<gene>
    <name evidence="12" type="ORF">JIN87_12775</name>
</gene>
<sequence length="374" mass="42063">MVMKSFKELGVSAELIKGIEEKGILEPTEVQELAIPYLLQNKGDFVCQAQTGTGKTAAFGLPVLQKIDPDLKQVQVLVLSPTRELAKQIAKQLFHYTKYTAKIFTEAVAGGEKIERQVEALSRPTHIVVATPGRLIDLLKAKAVDLSNIDTLILDEADEMLSLGFKDDLNKILEFTRGANNTWLFSATMPKGVRALIDKYLSPDSERLTIDRRNPVNKNIEHWFTVCTIEEKPDEIARFIKAQKGQRGVVFCRSKAGAQNIAEALVERGFEVGVLQGDLSQKDRDKVMRGFRKERTEVLVSTDVSARGIDVEGLGYVVHHQLPDQIEYYTHRSGRTARAGRKGVSMAFVTKGDFKRVREIEQELHIKFRQIKRD</sequence>
<dbReference type="GO" id="GO:0016787">
    <property type="term" value="F:hydrolase activity"/>
    <property type="evidence" value="ECO:0007669"/>
    <property type="project" value="UniProtKB-KW"/>
</dbReference>
<dbReference type="SUPFAM" id="SSF52540">
    <property type="entry name" value="P-loop containing nucleoside triphosphate hydrolases"/>
    <property type="match status" value="1"/>
</dbReference>
<dbReference type="InterPro" id="IPR001763">
    <property type="entry name" value="Rhodanese-like_dom"/>
</dbReference>
<dbReference type="PROSITE" id="PS51195">
    <property type="entry name" value="Q_MOTIF"/>
    <property type="match status" value="1"/>
</dbReference>
<keyword evidence="3 7" id="KW-0378">Hydrolase</keyword>
<dbReference type="EC" id="3.6.4.13" evidence="1"/>
<dbReference type="PROSITE" id="PS00039">
    <property type="entry name" value="DEAD_ATP_HELICASE"/>
    <property type="match status" value="1"/>
</dbReference>
<dbReference type="GO" id="GO:0005524">
    <property type="term" value="F:ATP binding"/>
    <property type="evidence" value="ECO:0007669"/>
    <property type="project" value="UniProtKB-KW"/>
</dbReference>
<dbReference type="SMART" id="SM00487">
    <property type="entry name" value="DEXDc"/>
    <property type="match status" value="1"/>
</dbReference>
<dbReference type="InterPro" id="IPR014014">
    <property type="entry name" value="RNA_helicase_DEAD_Q_motif"/>
</dbReference>
<dbReference type="PANTHER" id="PTHR47963:SF8">
    <property type="entry name" value="ATP-DEPENDENT RNA HELICASE DEAD"/>
    <property type="match status" value="1"/>
</dbReference>
<feature type="domain" description="DEAD-box RNA helicase Q" evidence="11">
    <location>
        <begin position="4"/>
        <end position="32"/>
    </location>
</feature>
<dbReference type="Proteomes" id="UP000617628">
    <property type="component" value="Unassembled WGS sequence"/>
</dbReference>
<dbReference type="GO" id="GO:0003723">
    <property type="term" value="F:RNA binding"/>
    <property type="evidence" value="ECO:0007669"/>
    <property type="project" value="TreeGrafter"/>
</dbReference>
<evidence type="ECO:0000256" key="5">
    <source>
        <dbReference type="ARBA" id="ARBA00022840"/>
    </source>
</evidence>
<dbReference type="InterPro" id="IPR044742">
    <property type="entry name" value="DEAD/DEAH_RhlB"/>
</dbReference>
<keyword evidence="5 7" id="KW-0067">ATP-binding</keyword>
<reference evidence="12" key="1">
    <citation type="submission" date="2021-01" db="EMBL/GenBank/DDBJ databases">
        <title>Modified the classification status of verrucomicrobia.</title>
        <authorList>
            <person name="Feng X."/>
        </authorList>
    </citation>
    <scope>NUCLEOTIDE SEQUENCE</scope>
    <source>
        <strain evidence="12">KCTC 13126</strain>
    </source>
</reference>
<dbReference type="CDD" id="cd18787">
    <property type="entry name" value="SF2_C_DEAD"/>
    <property type="match status" value="1"/>
</dbReference>
<name>A0A934VRR1_9BACT</name>
<dbReference type="Pfam" id="PF00270">
    <property type="entry name" value="DEAD"/>
    <property type="match status" value="1"/>
</dbReference>
<dbReference type="AlphaFoldDB" id="A0A934VRR1"/>
<dbReference type="Gene3D" id="3.40.50.300">
    <property type="entry name" value="P-loop containing nucleotide triphosphate hydrolases"/>
    <property type="match status" value="2"/>
</dbReference>
<dbReference type="PROSITE" id="PS51194">
    <property type="entry name" value="HELICASE_CTER"/>
    <property type="match status" value="1"/>
</dbReference>
<feature type="short sequence motif" description="Q motif" evidence="6">
    <location>
        <begin position="4"/>
        <end position="32"/>
    </location>
</feature>